<sequence>MESKHIVLAITGATGAGFGAAVARRLAASPAVGRVSLLLSPTGRRCLHDECGLRADDLAALSPKVRILDERNVGADISSGSHLHDGMAVVPCSAGTLGRIAAGTSEGLVSRAADVCLKERRTLVLCVRETPLNRIHLENMLRVHDAGAVVMPLMPGYYHHPETLEDLQEAFATRVLDQLGLREPDARRWRG</sequence>
<evidence type="ECO:0000259" key="6">
    <source>
        <dbReference type="Pfam" id="PF02441"/>
    </source>
</evidence>
<evidence type="ECO:0000256" key="1">
    <source>
        <dbReference type="ARBA" id="ARBA00022602"/>
    </source>
</evidence>
<gene>
    <name evidence="5 7" type="primary">ubiX</name>
    <name evidence="7" type="ORF">METESE_09040</name>
</gene>
<comment type="catalytic activity">
    <reaction evidence="5">
        <text>dimethylallyl phosphate + FMNH2 = prenylated FMNH2 + phosphate</text>
        <dbReference type="Rhea" id="RHEA:37743"/>
        <dbReference type="ChEBI" id="CHEBI:43474"/>
        <dbReference type="ChEBI" id="CHEBI:57618"/>
        <dbReference type="ChEBI" id="CHEBI:87467"/>
        <dbReference type="ChEBI" id="CHEBI:88052"/>
        <dbReference type="EC" id="2.5.1.129"/>
    </reaction>
</comment>
<dbReference type="Proteomes" id="UP001228113">
    <property type="component" value="Chromosome"/>
</dbReference>
<name>A0AA48H1V6_9BACT</name>
<accession>A0AA48H1V6</accession>
<keyword evidence="4 5" id="KW-0808">Transferase</keyword>
<dbReference type="InterPro" id="IPR036551">
    <property type="entry name" value="Flavin_trans-like"/>
</dbReference>
<dbReference type="AlphaFoldDB" id="A0AA48H1V6"/>
<feature type="binding site" evidence="5">
    <location>
        <position position="158"/>
    </location>
    <ligand>
        <name>dimethylallyl phosphate</name>
        <dbReference type="ChEBI" id="CHEBI:88052"/>
    </ligand>
</feature>
<protein>
    <recommendedName>
        <fullName evidence="5">Flavin prenyltransferase UbiX</fullName>
        <ecNumber evidence="5">2.5.1.129</ecNumber>
    </recommendedName>
</protein>
<dbReference type="GO" id="GO:0106141">
    <property type="term" value="F:flavin prenyltransferase activity"/>
    <property type="evidence" value="ECO:0007669"/>
    <property type="project" value="UniProtKB-EC"/>
</dbReference>
<dbReference type="EC" id="2.5.1.129" evidence="5"/>
<comment type="similarity">
    <text evidence="5">Belongs to the UbiX/PAD1 family.</text>
</comment>
<feature type="binding site" evidence="5">
    <location>
        <position position="40"/>
    </location>
    <ligand>
        <name>FMN</name>
        <dbReference type="ChEBI" id="CHEBI:58210"/>
    </ligand>
</feature>
<dbReference type="Pfam" id="PF02441">
    <property type="entry name" value="Flavoprotein"/>
    <property type="match status" value="1"/>
</dbReference>
<dbReference type="Gene3D" id="3.40.50.1950">
    <property type="entry name" value="Flavin prenyltransferase-like"/>
    <property type="match status" value="1"/>
</dbReference>
<evidence type="ECO:0000256" key="4">
    <source>
        <dbReference type="ARBA" id="ARBA00022679"/>
    </source>
</evidence>
<evidence type="ECO:0000313" key="8">
    <source>
        <dbReference type="Proteomes" id="UP001228113"/>
    </source>
</evidence>
<dbReference type="InterPro" id="IPR003382">
    <property type="entry name" value="Flavoprotein"/>
</dbReference>
<reference evidence="7" key="1">
    <citation type="journal article" date="2023" name="Int. J. Syst. Evol. Microbiol.">
        <title>Mesoterricola silvestris gen. nov., sp. nov., Mesoterricola sediminis sp. nov., Geothrix oryzae sp. nov., Geothrix edaphica sp. nov., Geothrix rubra sp. nov., and Geothrix limicola sp. nov., six novel members of Acidobacteriota isolated from soils.</title>
        <authorList>
            <person name="Itoh H."/>
            <person name="Sugisawa Y."/>
            <person name="Mise K."/>
            <person name="Xu Z."/>
            <person name="Kuniyasu M."/>
            <person name="Ushijima N."/>
            <person name="Kawano K."/>
            <person name="Kobayashi E."/>
            <person name="Shiratori Y."/>
            <person name="Masuda Y."/>
            <person name="Senoo K."/>
        </authorList>
    </citation>
    <scope>NUCLEOTIDE SEQUENCE</scope>
    <source>
        <strain evidence="7">W786</strain>
    </source>
</reference>
<dbReference type="SUPFAM" id="SSF52507">
    <property type="entry name" value="Homo-oligomeric flavin-containing Cys decarboxylases, HFCD"/>
    <property type="match status" value="1"/>
</dbReference>
<evidence type="ECO:0000256" key="2">
    <source>
        <dbReference type="ARBA" id="ARBA00022630"/>
    </source>
</evidence>
<keyword evidence="8" id="KW-1185">Reference proteome</keyword>
<evidence type="ECO:0000313" key="7">
    <source>
        <dbReference type="EMBL" id="BDU75946.1"/>
    </source>
</evidence>
<dbReference type="HAMAP" id="MF_01984">
    <property type="entry name" value="ubiX_pad"/>
    <property type="match status" value="1"/>
</dbReference>
<organism evidence="7 8">
    <name type="scientific">Mesoterricola sediminis</name>
    <dbReference type="NCBI Taxonomy" id="2927980"/>
    <lineage>
        <taxon>Bacteria</taxon>
        <taxon>Pseudomonadati</taxon>
        <taxon>Acidobacteriota</taxon>
        <taxon>Holophagae</taxon>
        <taxon>Holophagales</taxon>
        <taxon>Holophagaceae</taxon>
        <taxon>Mesoterricola</taxon>
    </lineage>
</organism>
<feature type="binding site" evidence="5">
    <location>
        <begin position="93"/>
        <end position="96"/>
    </location>
    <ligand>
        <name>FMN</name>
        <dbReference type="ChEBI" id="CHEBI:58210"/>
    </ligand>
</feature>
<evidence type="ECO:0000256" key="3">
    <source>
        <dbReference type="ARBA" id="ARBA00022643"/>
    </source>
</evidence>
<dbReference type="InterPro" id="IPR004507">
    <property type="entry name" value="UbiX-like"/>
</dbReference>
<comment type="function">
    <text evidence="5">Flavin prenyltransferase that catalyzes the synthesis of the prenylated FMN cofactor (prenyl-FMN) for 4-hydroxy-3-polyprenylbenzoic acid decarboxylase UbiD. The prenyltransferase is metal-independent and links a dimethylallyl moiety from dimethylallyl monophosphate (DMAP) to the flavin N5 and C6 atoms of FMN.</text>
</comment>
<feature type="binding site" evidence="5">
    <location>
        <position position="128"/>
    </location>
    <ligand>
        <name>FMN</name>
        <dbReference type="ChEBI" id="CHEBI:58210"/>
    </ligand>
</feature>
<feature type="binding site" evidence="5">
    <location>
        <position position="174"/>
    </location>
    <ligand>
        <name>dimethylallyl phosphate</name>
        <dbReference type="ChEBI" id="CHEBI:88052"/>
    </ligand>
</feature>
<keyword evidence="1 5" id="KW-0637">Prenyltransferase</keyword>
<proteinExistence type="inferred from homology"/>
<keyword evidence="2 5" id="KW-0285">Flavoprotein</keyword>
<dbReference type="RefSeq" id="WP_243335641.1">
    <property type="nucleotide sequence ID" value="NZ_AP027081.1"/>
</dbReference>
<keyword evidence="3 5" id="KW-0288">FMN</keyword>
<comment type="caution">
    <text evidence="5">Lacks conserved residue(s) required for the propagation of feature annotation.</text>
</comment>
<dbReference type="EMBL" id="AP027081">
    <property type="protein sequence ID" value="BDU75946.1"/>
    <property type="molecule type" value="Genomic_DNA"/>
</dbReference>
<evidence type="ECO:0000256" key="5">
    <source>
        <dbReference type="HAMAP-Rule" id="MF_01984"/>
    </source>
</evidence>
<dbReference type="KEGG" id="msea:METESE_09040"/>
<feature type="binding site" evidence="5">
    <location>
        <begin position="12"/>
        <end position="14"/>
    </location>
    <ligand>
        <name>FMN</name>
        <dbReference type="ChEBI" id="CHEBI:58210"/>
    </ligand>
</feature>
<dbReference type="NCBIfam" id="TIGR00421">
    <property type="entry name" value="ubiX_pad"/>
    <property type="match status" value="1"/>
</dbReference>
<feature type="domain" description="Flavoprotein" evidence="6">
    <location>
        <begin position="4"/>
        <end position="178"/>
    </location>
</feature>